<keyword evidence="1" id="KW-0560">Oxidoreductase</keyword>
<dbReference type="RefSeq" id="WP_282839743.1">
    <property type="nucleotide sequence ID" value="NZ_JASCXW010000024.1"/>
</dbReference>
<comment type="caution">
    <text evidence="1">The sequence shown here is derived from an EMBL/GenBank/DDBJ whole genome shotgun (WGS) entry which is preliminary data.</text>
</comment>
<sequence>MNHFDEALKLMNLSFGKDIQYAFATIDEDKPVVRIIDGYFLDGYIYITTSRLANKVKHIENNSNVSLTYKLNRITGTCINIGHPLLHNNLEIKEKLKKVFYLFYDRHVDENDLNTCILKIKVSSAILFLENKKYQFNFDEQTVNISDFIDDMIYLQ</sequence>
<keyword evidence="2" id="KW-1185">Reference proteome</keyword>
<protein>
    <submittedName>
        <fullName evidence="1">Pyridoxamine 5'-phosphate oxidase family protein</fullName>
        <ecNumber evidence="1">1.-.-.-</ecNumber>
        <ecNumber evidence="1">1.4.3.5</ecNumber>
    </submittedName>
</protein>
<dbReference type="Proteomes" id="UP001431532">
    <property type="component" value="Unassembled WGS sequence"/>
</dbReference>
<reference evidence="1" key="1">
    <citation type="submission" date="2023-05" db="EMBL/GenBank/DDBJ databases">
        <title>Mariniplasma microaerophilum sp. nov., a novel anaerobic mollicute isolated from terrestrial mud volcano, Taman Peninsula, Russia.</title>
        <authorList>
            <person name="Khomyakova M.A."/>
            <person name="Merkel A.Y."/>
            <person name="Slobodkin A.I."/>
        </authorList>
    </citation>
    <scope>NUCLEOTIDE SEQUENCE</scope>
    <source>
        <strain evidence="1">M4Ah</strain>
    </source>
</reference>
<name>A0AAW6UA54_9MOLU</name>
<proteinExistence type="predicted"/>
<evidence type="ECO:0000313" key="1">
    <source>
        <dbReference type="EMBL" id="MDI6453312.1"/>
    </source>
</evidence>
<accession>A0AAW6UA54</accession>
<organism evidence="1 2">
    <name type="scientific">Peloplasma aerotolerans</name>
    <dbReference type="NCBI Taxonomy" id="3044389"/>
    <lineage>
        <taxon>Bacteria</taxon>
        <taxon>Bacillati</taxon>
        <taxon>Mycoplasmatota</taxon>
        <taxon>Mollicutes</taxon>
        <taxon>Acholeplasmatales</taxon>
        <taxon>Acholeplasmataceae</taxon>
        <taxon>Peloplasma</taxon>
    </lineage>
</organism>
<dbReference type="SUPFAM" id="SSF50475">
    <property type="entry name" value="FMN-binding split barrel"/>
    <property type="match status" value="1"/>
</dbReference>
<dbReference type="Gene3D" id="2.30.110.10">
    <property type="entry name" value="Electron Transport, Fmn-binding Protein, Chain A"/>
    <property type="match status" value="1"/>
</dbReference>
<dbReference type="InterPro" id="IPR012349">
    <property type="entry name" value="Split_barrel_FMN-bd"/>
</dbReference>
<gene>
    <name evidence="1" type="ORF">QJ521_07030</name>
</gene>
<dbReference type="EMBL" id="JASCXW010000024">
    <property type="protein sequence ID" value="MDI6453312.1"/>
    <property type="molecule type" value="Genomic_DNA"/>
</dbReference>
<evidence type="ECO:0000313" key="2">
    <source>
        <dbReference type="Proteomes" id="UP001431532"/>
    </source>
</evidence>
<dbReference type="AlphaFoldDB" id="A0AAW6UA54"/>
<dbReference type="EC" id="1.-.-.-" evidence="1"/>
<dbReference type="EC" id="1.4.3.5" evidence="1"/>
<dbReference type="GO" id="GO:0004733">
    <property type="term" value="F:pyridoxamine phosphate oxidase activity"/>
    <property type="evidence" value="ECO:0007669"/>
    <property type="project" value="UniProtKB-EC"/>
</dbReference>